<dbReference type="AlphaFoldDB" id="A0A0S3SXN4"/>
<protein>
    <submittedName>
        <fullName evidence="2">Uncharacterized protein</fullName>
    </submittedName>
</protein>
<reference evidence="2 3" key="1">
    <citation type="journal article" date="2015" name="Sci. Rep.">
        <title>The power of single molecule real-time sequencing technology in the de novo assembly of a eukaryotic genome.</title>
        <authorList>
            <person name="Sakai H."/>
            <person name="Naito K."/>
            <person name="Ogiso-Tanaka E."/>
            <person name="Takahashi Y."/>
            <person name="Iseki K."/>
            <person name="Muto C."/>
            <person name="Satou K."/>
            <person name="Teruya K."/>
            <person name="Shiroma A."/>
            <person name="Shimoji M."/>
            <person name="Hirano T."/>
            <person name="Itoh T."/>
            <person name="Kaga A."/>
            <person name="Tomooka N."/>
        </authorList>
    </citation>
    <scope>NUCLEOTIDE SEQUENCE [LARGE SCALE GENOMIC DNA]</scope>
    <source>
        <strain evidence="3">cv. Shumari</strain>
    </source>
</reference>
<evidence type="ECO:0000256" key="1">
    <source>
        <dbReference type="SAM" id="MobiDB-lite"/>
    </source>
</evidence>
<dbReference type="Proteomes" id="UP000291084">
    <property type="component" value="Chromosome 9"/>
</dbReference>
<proteinExistence type="predicted"/>
<keyword evidence="3" id="KW-1185">Reference proteome</keyword>
<name>A0A0S3SXN4_PHAAN</name>
<gene>
    <name evidence="2" type="primary">Vigan.09G118700</name>
    <name evidence="2" type="ORF">VIGAN_09118700</name>
</gene>
<evidence type="ECO:0000313" key="3">
    <source>
        <dbReference type="Proteomes" id="UP000291084"/>
    </source>
</evidence>
<dbReference type="EMBL" id="AP015042">
    <property type="protein sequence ID" value="BAT97672.1"/>
    <property type="molecule type" value="Genomic_DNA"/>
</dbReference>
<accession>A0A0S3SXN4</accession>
<sequence>MGWWRKQVVVVEGVSPLNAFPMGHDMLFPSSPSDSALPSLHTGEARPTGGPLYAFSFLCNHLAGSISSSSMWQKKRSPAQSKHTTHGPIDTIVRDKA</sequence>
<evidence type="ECO:0000313" key="2">
    <source>
        <dbReference type="EMBL" id="BAT97672.1"/>
    </source>
</evidence>
<organism evidence="2 3">
    <name type="scientific">Vigna angularis var. angularis</name>
    <dbReference type="NCBI Taxonomy" id="157739"/>
    <lineage>
        <taxon>Eukaryota</taxon>
        <taxon>Viridiplantae</taxon>
        <taxon>Streptophyta</taxon>
        <taxon>Embryophyta</taxon>
        <taxon>Tracheophyta</taxon>
        <taxon>Spermatophyta</taxon>
        <taxon>Magnoliopsida</taxon>
        <taxon>eudicotyledons</taxon>
        <taxon>Gunneridae</taxon>
        <taxon>Pentapetalae</taxon>
        <taxon>rosids</taxon>
        <taxon>fabids</taxon>
        <taxon>Fabales</taxon>
        <taxon>Fabaceae</taxon>
        <taxon>Papilionoideae</taxon>
        <taxon>50 kb inversion clade</taxon>
        <taxon>NPAAA clade</taxon>
        <taxon>indigoferoid/millettioid clade</taxon>
        <taxon>Phaseoleae</taxon>
        <taxon>Vigna</taxon>
    </lineage>
</organism>
<feature type="region of interest" description="Disordered" evidence="1">
    <location>
        <begin position="70"/>
        <end position="97"/>
    </location>
</feature>
<feature type="compositionally biased region" description="Polar residues" evidence="1">
    <location>
        <begin position="70"/>
        <end position="82"/>
    </location>
</feature>